<dbReference type="Pfam" id="PF05751">
    <property type="entry name" value="FixH"/>
    <property type="match status" value="1"/>
</dbReference>
<evidence type="ECO:0000256" key="4">
    <source>
        <dbReference type="ARBA" id="ARBA00022475"/>
    </source>
</evidence>
<keyword evidence="8" id="KW-0574">Periplasm</keyword>
<dbReference type="InterPro" id="IPR014755">
    <property type="entry name" value="Cu-Rt/internalin_Ig-like"/>
</dbReference>
<dbReference type="GO" id="GO:0042597">
    <property type="term" value="C:periplasmic space"/>
    <property type="evidence" value="ECO:0007669"/>
    <property type="project" value="UniProtKB-SubCell"/>
</dbReference>
<feature type="transmembrane region" description="Helical" evidence="14">
    <location>
        <begin position="208"/>
        <end position="228"/>
    </location>
</feature>
<feature type="compositionally biased region" description="Low complexity" evidence="13">
    <location>
        <begin position="531"/>
        <end position="544"/>
    </location>
</feature>
<reference evidence="17 18" key="1">
    <citation type="journal article" date="2017" name="Biochemistry">
        <title>Identification of the Biosynthetic Pathway for the Antibiotic Bicyclomycin.</title>
        <authorList>
            <person name="Patteson J."/>
            <person name="Cai W."/>
            <person name="Johnson R.A."/>
            <person name="Santa Maria K."/>
            <person name="Li B."/>
        </authorList>
    </citation>
    <scope>NUCLEOTIDE SEQUENCE [LARGE SCALE GENOMIC DNA]</scope>
    <source>
        <strain evidence="17 18">ATCC 21532</strain>
    </source>
</reference>
<dbReference type="InterPro" id="IPR008457">
    <property type="entry name" value="Cu-R_CopD_dom"/>
</dbReference>
<keyword evidence="7" id="KW-0732">Signal</keyword>
<feature type="region of interest" description="Disordered" evidence="13">
    <location>
        <begin position="519"/>
        <end position="544"/>
    </location>
</feature>
<dbReference type="SUPFAM" id="SSF81296">
    <property type="entry name" value="E set domains"/>
    <property type="match status" value="1"/>
</dbReference>
<keyword evidence="18" id="KW-1185">Reference proteome</keyword>
<evidence type="ECO:0000256" key="10">
    <source>
        <dbReference type="ARBA" id="ARBA00023008"/>
    </source>
</evidence>
<comment type="similarity">
    <text evidence="3">Belongs to the CopC family.</text>
</comment>
<evidence type="ECO:0000256" key="7">
    <source>
        <dbReference type="ARBA" id="ARBA00022729"/>
    </source>
</evidence>
<evidence type="ECO:0000256" key="9">
    <source>
        <dbReference type="ARBA" id="ARBA00022989"/>
    </source>
</evidence>
<evidence type="ECO:0000256" key="14">
    <source>
        <dbReference type="SAM" id="Phobius"/>
    </source>
</evidence>
<dbReference type="GO" id="GO:0005507">
    <property type="term" value="F:copper ion binding"/>
    <property type="evidence" value="ECO:0007669"/>
    <property type="project" value="InterPro"/>
</dbReference>
<evidence type="ECO:0000256" key="12">
    <source>
        <dbReference type="ARBA" id="ARBA00070395"/>
    </source>
</evidence>
<dbReference type="Pfam" id="PF05425">
    <property type="entry name" value="CopD"/>
    <property type="match status" value="1"/>
</dbReference>
<comment type="caution">
    <text evidence="17">The sequence shown here is derived from an EMBL/GenBank/DDBJ whole genome shotgun (WGS) entry which is preliminary data.</text>
</comment>
<dbReference type="Gene3D" id="2.60.40.1220">
    <property type="match status" value="1"/>
</dbReference>
<evidence type="ECO:0000256" key="6">
    <source>
        <dbReference type="ARBA" id="ARBA00022723"/>
    </source>
</evidence>
<feature type="transmembrane region" description="Helical" evidence="14">
    <location>
        <begin position="339"/>
        <end position="358"/>
    </location>
</feature>
<evidence type="ECO:0000256" key="2">
    <source>
        <dbReference type="ARBA" id="ARBA00004651"/>
    </source>
</evidence>
<feature type="region of interest" description="Disordered" evidence="13">
    <location>
        <begin position="1"/>
        <end position="20"/>
    </location>
</feature>
<dbReference type="Proteomes" id="UP000222531">
    <property type="component" value="Unassembled WGS sequence"/>
</dbReference>
<feature type="transmembrane region" description="Helical" evidence="14">
    <location>
        <begin position="255"/>
        <end position="276"/>
    </location>
</feature>
<evidence type="ECO:0000256" key="1">
    <source>
        <dbReference type="ARBA" id="ARBA00004418"/>
    </source>
</evidence>
<dbReference type="GO" id="GO:0005886">
    <property type="term" value="C:plasma membrane"/>
    <property type="evidence" value="ECO:0007669"/>
    <property type="project" value="UniProtKB-SubCell"/>
</dbReference>
<dbReference type="InterPro" id="IPR014756">
    <property type="entry name" value="Ig_E-set"/>
</dbReference>
<feature type="transmembrane region" description="Helical" evidence="14">
    <location>
        <begin position="370"/>
        <end position="387"/>
    </location>
</feature>
<feature type="transmembrane region" description="Helical" evidence="14">
    <location>
        <begin position="407"/>
        <end position="424"/>
    </location>
</feature>
<dbReference type="OrthoDB" id="5242236at2"/>
<dbReference type="InterPro" id="IPR008620">
    <property type="entry name" value="FixH"/>
</dbReference>
<feature type="transmembrane region" description="Helical" evidence="14">
    <location>
        <begin position="297"/>
        <end position="319"/>
    </location>
</feature>
<dbReference type="EMBL" id="NHZO01000148">
    <property type="protein sequence ID" value="PHQ50604.1"/>
    <property type="molecule type" value="Genomic_DNA"/>
</dbReference>
<dbReference type="GO" id="GO:0006825">
    <property type="term" value="P:copper ion transport"/>
    <property type="evidence" value="ECO:0007669"/>
    <property type="project" value="InterPro"/>
</dbReference>
<feature type="domain" description="Copper resistance protein D" evidence="16">
    <location>
        <begin position="366"/>
        <end position="448"/>
    </location>
</feature>
<organism evidence="17 18">
    <name type="scientific">Streptomyces cinnamoneus</name>
    <name type="common">Streptoverticillium cinnamoneum</name>
    <dbReference type="NCBI Taxonomy" id="53446"/>
    <lineage>
        <taxon>Bacteria</taxon>
        <taxon>Bacillati</taxon>
        <taxon>Actinomycetota</taxon>
        <taxon>Actinomycetes</taxon>
        <taxon>Kitasatosporales</taxon>
        <taxon>Streptomycetaceae</taxon>
        <taxon>Streptomyces</taxon>
        <taxon>Streptomyces cinnamoneus group</taxon>
    </lineage>
</organism>
<keyword evidence="4" id="KW-1003">Cell membrane</keyword>
<evidence type="ECO:0000256" key="5">
    <source>
        <dbReference type="ARBA" id="ARBA00022692"/>
    </source>
</evidence>
<proteinExistence type="inferred from homology"/>
<keyword evidence="10" id="KW-0186">Copper</keyword>
<keyword evidence="11 14" id="KW-0472">Membrane</keyword>
<evidence type="ECO:0000256" key="3">
    <source>
        <dbReference type="ARBA" id="ARBA00010509"/>
    </source>
</evidence>
<gene>
    <name evidence="17" type="ORF">BLA24_17535</name>
</gene>
<evidence type="ECO:0000313" key="17">
    <source>
        <dbReference type="EMBL" id="PHQ50604.1"/>
    </source>
</evidence>
<dbReference type="PANTHER" id="PTHR34820:SF4">
    <property type="entry name" value="INNER MEMBRANE PROTEIN YEBZ"/>
    <property type="match status" value="1"/>
</dbReference>
<feature type="transmembrane region" description="Helical" evidence="14">
    <location>
        <begin position="178"/>
        <end position="196"/>
    </location>
</feature>
<evidence type="ECO:0000256" key="8">
    <source>
        <dbReference type="ARBA" id="ARBA00022764"/>
    </source>
</evidence>
<keyword evidence="9 14" id="KW-1133">Transmembrane helix</keyword>
<keyword evidence="5 14" id="KW-0812">Transmembrane</keyword>
<feature type="region of interest" description="Disordered" evidence="13">
    <location>
        <begin position="435"/>
        <end position="465"/>
    </location>
</feature>
<protein>
    <recommendedName>
        <fullName evidence="12">Protein YobA</fullName>
    </recommendedName>
</protein>
<evidence type="ECO:0000256" key="13">
    <source>
        <dbReference type="SAM" id="MobiDB-lite"/>
    </source>
</evidence>
<dbReference type="InterPro" id="IPR032694">
    <property type="entry name" value="CopC/D"/>
</dbReference>
<evidence type="ECO:0000259" key="15">
    <source>
        <dbReference type="Pfam" id="PF04234"/>
    </source>
</evidence>
<evidence type="ECO:0000256" key="11">
    <source>
        <dbReference type="ARBA" id="ARBA00023136"/>
    </source>
</evidence>
<dbReference type="Pfam" id="PF04234">
    <property type="entry name" value="CopC"/>
    <property type="match status" value="1"/>
</dbReference>
<accession>A0A2G1XH85</accession>
<name>A0A2G1XH85_STRCJ</name>
<feature type="compositionally biased region" description="Low complexity" evidence="13">
    <location>
        <begin position="448"/>
        <end position="465"/>
    </location>
</feature>
<evidence type="ECO:0000313" key="18">
    <source>
        <dbReference type="Proteomes" id="UP000222531"/>
    </source>
</evidence>
<dbReference type="InterPro" id="IPR007348">
    <property type="entry name" value="CopC_dom"/>
</dbReference>
<dbReference type="GO" id="GO:0046688">
    <property type="term" value="P:response to copper ion"/>
    <property type="evidence" value="ECO:0007669"/>
    <property type="project" value="InterPro"/>
</dbReference>
<dbReference type="FunFam" id="2.60.40.1220:FF:000001">
    <property type="entry name" value="CopC domain-containing protein YobA"/>
    <property type="match status" value="1"/>
</dbReference>
<dbReference type="PANTHER" id="PTHR34820">
    <property type="entry name" value="INNER MEMBRANE PROTEIN YEBZ"/>
    <property type="match status" value="1"/>
</dbReference>
<feature type="domain" description="CopC" evidence="15">
    <location>
        <begin position="52"/>
        <end position="148"/>
    </location>
</feature>
<dbReference type="AlphaFoldDB" id="A0A2G1XH85"/>
<evidence type="ECO:0000259" key="16">
    <source>
        <dbReference type="Pfam" id="PF05425"/>
    </source>
</evidence>
<dbReference type="RefSeq" id="WP_099199900.1">
    <property type="nucleotide sequence ID" value="NZ_NHZO01000148.1"/>
</dbReference>
<keyword evidence="6" id="KW-0479">Metal-binding</keyword>
<sequence length="654" mass="67191">MTPTTGRRTAPRATAGRAAVRGTARRVPTLLGALLAALLCTLTLGAGTASAHAALTATDPADGSVLPSAPGRVTLTFSEGVLLSPDSVRVLDPRGGRVDEGRPAHVDGRSDSAAVALRTGLADGTYTVAWQAVSADSHPVAGAFTFSVGAPSKTTVTVKSAATEIDPAVETFYDIGRYAAYAGFVLLVGGCVFAGVCRSSRPVQRVAVGGWVGLFVSTTLLLLLRGAYTSGKGLGSVADLSLLGDVLSTKPGAALLSRLLLLSAAAVFLAVLFGTYAREDAAPRGRADGPDAPRRGVAYGLGAGGAVVAGGLAATWAMAEHASAGLQPWLAMPADVAHLLAVAVWLGGLAALLATLWSGVPVRRSAVERFSRLAFASVCVLVVTGVYQSWRQVGSWGALTGTEYGRLLLIKAVLVAALVALAFFSRRWTGRLTDASATRRQPGRQPRKATAAAGGTGAGKAADPVRAAQLARQQAALDRAAGRRERDADGVRTGLRRSVLAETAVAVVVLAVTTLLTSTQPGRAETEQRQAAGKSAAPSAGGPAEVRIAYDTGGANGRGTARVVIDPARSGGNTVTVTLTDASGRPVDVPELTLSLTERENEIGPLRAALRRQSPGQWQATGFRLPMAGDWQLSLTVRTSDIDQVTEIENVKIT</sequence>
<comment type="subcellular location">
    <subcellularLocation>
        <location evidence="2">Cell membrane</location>
        <topology evidence="2">Multi-pass membrane protein</topology>
    </subcellularLocation>
    <subcellularLocation>
        <location evidence="1">Periplasm</location>
    </subcellularLocation>
</comment>